<protein>
    <submittedName>
        <fullName evidence="6">Beta-glucosidase</fullName>
        <ecNumber evidence="6">3.2.1.21</ecNumber>
    </submittedName>
</protein>
<organism evidence="6 7">
    <name type="scientific">Polymorphobacter multimanifer</name>
    <dbReference type="NCBI Taxonomy" id="1070431"/>
    <lineage>
        <taxon>Bacteria</taxon>
        <taxon>Pseudomonadati</taxon>
        <taxon>Pseudomonadota</taxon>
        <taxon>Alphaproteobacteria</taxon>
        <taxon>Sphingomonadales</taxon>
        <taxon>Sphingosinicellaceae</taxon>
        <taxon>Polymorphobacter</taxon>
    </lineage>
</organism>
<keyword evidence="6" id="KW-0326">Glycosidase</keyword>
<dbReference type="PROSITE" id="PS51257">
    <property type="entry name" value="PROKAR_LIPOPROTEIN"/>
    <property type="match status" value="1"/>
</dbReference>
<dbReference type="Gene3D" id="2.60.120.430">
    <property type="entry name" value="Galactose-binding lectin"/>
    <property type="match status" value="1"/>
</dbReference>
<evidence type="ECO:0000256" key="1">
    <source>
        <dbReference type="ARBA" id="ARBA00022801"/>
    </source>
</evidence>
<evidence type="ECO:0000313" key="6">
    <source>
        <dbReference type="EMBL" id="MBB6228093.1"/>
    </source>
</evidence>
<dbReference type="InterPro" id="IPR051915">
    <property type="entry name" value="Cellulose_Degrad_GH3"/>
</dbReference>
<proteinExistence type="predicted"/>
<reference evidence="6 7" key="1">
    <citation type="submission" date="2020-08" db="EMBL/GenBank/DDBJ databases">
        <title>Genomic Encyclopedia of Type Strains, Phase IV (KMG-IV): sequencing the most valuable type-strain genomes for metagenomic binning, comparative biology and taxonomic classification.</title>
        <authorList>
            <person name="Goeker M."/>
        </authorList>
    </citation>
    <scope>NUCLEOTIDE SEQUENCE [LARGE SCALE GENOMIC DNA]</scope>
    <source>
        <strain evidence="6 7">DSM 102189</strain>
    </source>
</reference>
<evidence type="ECO:0000259" key="3">
    <source>
        <dbReference type="Pfam" id="PF00933"/>
    </source>
</evidence>
<dbReference type="Pfam" id="PF00933">
    <property type="entry name" value="Glyco_hydro_3"/>
    <property type="match status" value="1"/>
</dbReference>
<dbReference type="SUPFAM" id="SSF51445">
    <property type="entry name" value="(Trans)glycosidases"/>
    <property type="match status" value="1"/>
</dbReference>
<dbReference type="InterPro" id="IPR017853">
    <property type="entry name" value="GH"/>
</dbReference>
<dbReference type="EC" id="3.2.1.21" evidence="6"/>
<keyword evidence="2" id="KW-0732">Signal</keyword>
<dbReference type="Proteomes" id="UP000538147">
    <property type="component" value="Unassembled WGS sequence"/>
</dbReference>
<dbReference type="InterPro" id="IPR041443">
    <property type="entry name" value="Exop_C"/>
</dbReference>
<dbReference type="AlphaFoldDB" id="A0A841LAU9"/>
<feature type="domain" description="Glycoside hydrolase family 3 C-terminal" evidence="4">
    <location>
        <begin position="442"/>
        <end position="646"/>
    </location>
</feature>
<comment type="caution">
    <text evidence="6">The sequence shown here is derived from an EMBL/GenBank/DDBJ whole genome shotgun (WGS) entry which is preliminary data.</text>
</comment>
<dbReference type="InterPro" id="IPR036962">
    <property type="entry name" value="Glyco_hydro_3_N_sf"/>
</dbReference>
<evidence type="ECO:0000313" key="7">
    <source>
        <dbReference type="Proteomes" id="UP000538147"/>
    </source>
</evidence>
<keyword evidence="1 6" id="KW-0378">Hydrolase</keyword>
<dbReference type="InterPro" id="IPR002772">
    <property type="entry name" value="Glyco_hydro_3_C"/>
</dbReference>
<dbReference type="Gene3D" id="3.20.20.300">
    <property type="entry name" value="Glycoside hydrolase, family 3, N-terminal domain"/>
    <property type="match status" value="1"/>
</dbReference>
<evidence type="ECO:0000256" key="2">
    <source>
        <dbReference type="SAM" id="SignalP"/>
    </source>
</evidence>
<sequence>MRGVIVGRQGASWLIARPLAAAALALSVGACAVSAHAAGAAPLSAVADPATWPALQPPLAVDPAIERRIDALLAAMTTEQKVGQIIQGDLASITPQDVYDYHLGSVFNGGNSSPGNDEFAPASAWLKAADAFYDASMRPNGKLVRIPSIWGSDAVHGHNNIVGATLFPHNIALGATRDPELVRRIGAATALEMRVTGLDWTFAPTLTVVRDDRWGRTYEGFGEDPAITASFAGPLVEGLQGRIGDKDWLRGARIIATAKHFVGDGGTTGGKDQGDTLASEAELRTVYAAGYPAALQAGVQVVMASFSSWNGVKLHGNASLLTGVLKDRWKFDGFIVGDWNGHGQVPGCTVDHCAASVRAGLDIFMAPDSWKGLWHNTLADVKSGALPMARLDDAVRRVLRVKLRAGVFEAGRPSTRPFAGDWSRLASPEHRALAREAVRKSLVLLKNNDGVLPLRPGARILVAGDGADNVAKQAGGWTLTWQGTGTRPEHFPNAQSIWRGIEEAVAAGGGSATLSTDGSWKTRPDAAIVVFGEDPYAEFQGDRADVAFNDTRDTLAMMQRLQQQGVPVVAVFLSGRPLWVNREINAATAFVAAWLPGSEGGGVADLLFGKSDFSGTLPYSWPRRADQVVLNKGDAGYDPLFALGFGRTLATAGNLGALPEDGPSADRAAPGTLFTAGRAAGGRQLFIATDGMAPQSVELAATLPSLQARAADRSAQEDSRRFTWTGPAMASVLIREPAGRDLQREANGELALIIDLRVDAPPTAAVPLMMRCGDGCAGSVDVAPQLRAAAGKGWTRIAVPLARIAAAGADMARIDTPFELGTAGRLDLTISGIRIGSADGAR</sequence>
<dbReference type="RefSeq" id="WP_341534443.1">
    <property type="nucleotide sequence ID" value="NZ_JACIIV010000015.1"/>
</dbReference>
<dbReference type="Pfam" id="PF01915">
    <property type="entry name" value="Glyco_hydro_3_C"/>
    <property type="match status" value="1"/>
</dbReference>
<dbReference type="PANTHER" id="PTHR30620">
    <property type="entry name" value="PERIPLASMIC BETA-GLUCOSIDASE-RELATED"/>
    <property type="match status" value="1"/>
</dbReference>
<dbReference type="InterPro" id="IPR001764">
    <property type="entry name" value="Glyco_hydro_3_N"/>
</dbReference>
<dbReference type="InterPro" id="IPR036881">
    <property type="entry name" value="Glyco_hydro_3_C_sf"/>
</dbReference>
<dbReference type="GO" id="GO:0009251">
    <property type="term" value="P:glucan catabolic process"/>
    <property type="evidence" value="ECO:0007669"/>
    <property type="project" value="TreeGrafter"/>
</dbReference>
<dbReference type="PANTHER" id="PTHR30620:SF77">
    <property type="entry name" value="LYSOSOMAL BETA GLUCOSIDASE-LIKE"/>
    <property type="match status" value="1"/>
</dbReference>
<dbReference type="EMBL" id="JACIIV010000015">
    <property type="protein sequence ID" value="MBB6228093.1"/>
    <property type="molecule type" value="Genomic_DNA"/>
</dbReference>
<feature type="domain" description="Glycoside hydrolase family 3 N-terminal" evidence="3">
    <location>
        <begin position="77"/>
        <end position="401"/>
    </location>
</feature>
<dbReference type="PRINTS" id="PR00133">
    <property type="entry name" value="GLHYDRLASE3"/>
</dbReference>
<feature type="domain" description="ExoP galactose-binding-like" evidence="5">
    <location>
        <begin position="685"/>
        <end position="835"/>
    </location>
</feature>
<evidence type="ECO:0000259" key="4">
    <source>
        <dbReference type="Pfam" id="PF01915"/>
    </source>
</evidence>
<keyword evidence="7" id="KW-1185">Reference proteome</keyword>
<name>A0A841LAU9_9SPHN</name>
<evidence type="ECO:0000259" key="5">
    <source>
        <dbReference type="Pfam" id="PF18559"/>
    </source>
</evidence>
<gene>
    <name evidence="6" type="ORF">FHS79_002278</name>
</gene>
<feature type="chain" id="PRO_5032979697" evidence="2">
    <location>
        <begin position="38"/>
        <end position="842"/>
    </location>
</feature>
<accession>A0A841LAU9</accession>
<dbReference type="GO" id="GO:0008422">
    <property type="term" value="F:beta-glucosidase activity"/>
    <property type="evidence" value="ECO:0007669"/>
    <property type="project" value="UniProtKB-EC"/>
</dbReference>
<dbReference type="Pfam" id="PF18559">
    <property type="entry name" value="Exop_C"/>
    <property type="match status" value="1"/>
</dbReference>
<feature type="signal peptide" evidence="2">
    <location>
        <begin position="1"/>
        <end position="37"/>
    </location>
</feature>
<dbReference type="SUPFAM" id="SSF52279">
    <property type="entry name" value="Beta-D-glucan exohydrolase, C-terminal domain"/>
    <property type="match status" value="1"/>
</dbReference>
<dbReference type="Gene3D" id="3.40.50.1700">
    <property type="entry name" value="Glycoside hydrolase family 3 C-terminal domain"/>
    <property type="match status" value="1"/>
</dbReference>